<dbReference type="AlphaFoldDB" id="A0A6N7XHM5"/>
<feature type="transmembrane region" description="Helical" evidence="1">
    <location>
        <begin position="153"/>
        <end position="171"/>
    </location>
</feature>
<dbReference type="Proteomes" id="UP000469523">
    <property type="component" value="Unassembled WGS sequence"/>
</dbReference>
<protein>
    <submittedName>
        <fullName evidence="2">Uncharacterized protein</fullName>
    </submittedName>
</protein>
<proteinExistence type="predicted"/>
<dbReference type="EMBL" id="VUNQ01000011">
    <property type="protein sequence ID" value="MSU01176.1"/>
    <property type="molecule type" value="Genomic_DNA"/>
</dbReference>
<accession>A0A6N7XHM5</accession>
<evidence type="ECO:0000313" key="2">
    <source>
        <dbReference type="EMBL" id="MSU01176.1"/>
    </source>
</evidence>
<keyword evidence="1" id="KW-1133">Transmembrane helix</keyword>
<feature type="transmembrane region" description="Helical" evidence="1">
    <location>
        <begin position="37"/>
        <end position="53"/>
    </location>
</feature>
<feature type="transmembrane region" description="Helical" evidence="1">
    <location>
        <begin position="114"/>
        <end position="132"/>
    </location>
</feature>
<evidence type="ECO:0000256" key="1">
    <source>
        <dbReference type="SAM" id="Phobius"/>
    </source>
</evidence>
<gene>
    <name evidence="2" type="ORF">FYJ83_06795</name>
</gene>
<reference evidence="2 3" key="1">
    <citation type="submission" date="2019-09" db="EMBL/GenBank/DDBJ databases">
        <title>In-depth cultivation of the pig gut microbiome towards novel bacterial diversity and tailored functional studies.</title>
        <authorList>
            <person name="Wylensek D."/>
            <person name="Hitch T.C.A."/>
            <person name="Clavel T."/>
        </authorList>
    </citation>
    <scope>NUCLEOTIDE SEQUENCE [LARGE SCALE GENOMIC DNA]</scope>
    <source>
        <strain evidence="2 3">WCA3-693-APC-4?</strain>
    </source>
</reference>
<keyword evidence="1" id="KW-0812">Transmembrane</keyword>
<evidence type="ECO:0000313" key="3">
    <source>
        <dbReference type="Proteomes" id="UP000469523"/>
    </source>
</evidence>
<feature type="transmembrane region" description="Helical" evidence="1">
    <location>
        <begin position="59"/>
        <end position="75"/>
    </location>
</feature>
<feature type="transmembrane region" description="Helical" evidence="1">
    <location>
        <begin position="82"/>
        <end position="108"/>
    </location>
</feature>
<feature type="transmembrane region" description="Helical" evidence="1">
    <location>
        <begin position="177"/>
        <end position="198"/>
    </location>
</feature>
<feature type="transmembrane region" description="Helical" evidence="1">
    <location>
        <begin position="6"/>
        <end position="25"/>
    </location>
</feature>
<sequence length="210" mass="24096">MGLVGLFIMAIFDFTSLIIISRKIIGSTKNNKKKIMIIILITSVLMGLSRRYLPCKYNILIALVLIMAIIFILYKQDMRQTIYISIICIIIILLIQFMVVGILQILFIDIKVNFINGIIAQIMGFSGVILVSRYIPLNYLYRYVLMNNKVFKYIILNIFVILVAILLYWNIDINGALKNIVTIATISLGIIYVNFVLIKNGLKNEYVMIE</sequence>
<dbReference type="RefSeq" id="WP_154439589.1">
    <property type="nucleotide sequence ID" value="NZ_JAHLPJ010000001.1"/>
</dbReference>
<organism evidence="2 3">
    <name type="scientific">Tissierella pigra</name>
    <dbReference type="NCBI Taxonomy" id="2607614"/>
    <lineage>
        <taxon>Bacteria</taxon>
        <taxon>Bacillati</taxon>
        <taxon>Bacillota</taxon>
        <taxon>Tissierellia</taxon>
        <taxon>Tissierellales</taxon>
        <taxon>Tissierellaceae</taxon>
        <taxon>Tissierella</taxon>
    </lineage>
</organism>
<comment type="caution">
    <text evidence="2">The sequence shown here is derived from an EMBL/GenBank/DDBJ whole genome shotgun (WGS) entry which is preliminary data.</text>
</comment>
<keyword evidence="3" id="KW-1185">Reference proteome</keyword>
<keyword evidence="1" id="KW-0472">Membrane</keyword>
<name>A0A6N7XHM5_9FIRM</name>